<feature type="transmembrane region" description="Helical" evidence="2">
    <location>
        <begin position="635"/>
        <end position="660"/>
    </location>
</feature>
<sequence>MTQPLLGQRSRGELIAELYDRHAAGLFAYCHDQLGDPGSAAAALVAVLTAVPDVEPPRAALYAFARREIHLRDVVHAPPAAGADPLSAFVERVLRDLRPHQREVLYLSGVCEMDTSELSWVLDVAADTADELTVSACRRFAQSLSLALASVRVPDHLAEVFGALAVAPVRDVLVRAPWALPPATLRTLALGSPSAPAAAQPPPVLQVKPLWPTTPAWPLPPAEAGARTGTGAFSPPDRFPDPFADPLPDPFAAPEPGVVSAHEAATEPMPKLKDAVLTALDGAGPRARRARLQRPRPRGAAPLPAAPPAPATQPPTTPAPTTPAPAGPSLAAAPSPWPAAPPLPAPLPADVLDDPPAPPADLPPPENLFRPLTPETRAALAYTDKLVASAPREEPIPAAFATWPTPVAPPEPPDAAPAPAAPGGTAEAQPPLPGWPLRPDELDGPAHQGRATPAQRPGTGQASAERPGIGRQTSTEWPGYDRTTPADRTDTEGAPAERPGPGQAASTERTGTGWTPAERPDAEGAPAERPGAGWTPAERTDAGRATSGEQPGAGRATSGEQPGAGRGPHIRRPRHAAPSGVARPGSPRAEAITPDSAGSGEAEAGTAQAVRPERTGRRARRRHRVVRAERRHHDWVWELIGFLICVAIAMIVFFAVPTIVTP</sequence>
<name>D2AXA6_STRRD</name>
<feature type="compositionally biased region" description="Pro residues" evidence="1">
    <location>
        <begin position="304"/>
        <end position="326"/>
    </location>
</feature>
<dbReference type="RefSeq" id="WP_012894563.1">
    <property type="nucleotide sequence ID" value="NC_013595.1"/>
</dbReference>
<evidence type="ECO:0000256" key="2">
    <source>
        <dbReference type="SAM" id="Phobius"/>
    </source>
</evidence>
<feature type="region of interest" description="Disordered" evidence="1">
    <location>
        <begin position="285"/>
        <end position="376"/>
    </location>
</feature>
<feature type="compositionally biased region" description="Low complexity" evidence="1">
    <location>
        <begin position="596"/>
        <end position="605"/>
    </location>
</feature>
<keyword evidence="4" id="KW-1185">Reference proteome</keyword>
<feature type="compositionally biased region" description="Pro residues" evidence="1">
    <location>
        <begin position="335"/>
        <end position="347"/>
    </location>
</feature>
<feature type="compositionally biased region" description="Low complexity" evidence="1">
    <location>
        <begin position="523"/>
        <end position="533"/>
    </location>
</feature>
<dbReference type="HOGENOM" id="CLU_509891_0_0_11"/>
<reference evidence="3 4" key="1">
    <citation type="journal article" date="2010" name="Stand. Genomic Sci.">
        <title>Complete genome sequence of Streptosporangium roseum type strain (NI 9100).</title>
        <authorList>
            <person name="Nolan M."/>
            <person name="Sikorski J."/>
            <person name="Jando M."/>
            <person name="Lucas S."/>
            <person name="Lapidus A."/>
            <person name="Glavina Del Rio T."/>
            <person name="Chen F."/>
            <person name="Tice H."/>
            <person name="Pitluck S."/>
            <person name="Cheng J.F."/>
            <person name="Chertkov O."/>
            <person name="Sims D."/>
            <person name="Meincke L."/>
            <person name="Brettin T."/>
            <person name="Han C."/>
            <person name="Detter J.C."/>
            <person name="Bruce D."/>
            <person name="Goodwin L."/>
            <person name="Land M."/>
            <person name="Hauser L."/>
            <person name="Chang Y.J."/>
            <person name="Jeffries C.D."/>
            <person name="Ivanova N."/>
            <person name="Mavromatis K."/>
            <person name="Mikhailova N."/>
            <person name="Chen A."/>
            <person name="Palaniappan K."/>
            <person name="Chain P."/>
            <person name="Rohde M."/>
            <person name="Goker M."/>
            <person name="Bristow J."/>
            <person name="Eisen J.A."/>
            <person name="Markowitz V."/>
            <person name="Hugenholtz P."/>
            <person name="Kyrpides N.C."/>
            <person name="Klenk H.P."/>
        </authorList>
    </citation>
    <scope>NUCLEOTIDE SEQUENCE [LARGE SCALE GENOMIC DNA]</scope>
    <source>
        <strain evidence="4">ATCC 12428 / DSM 43021 / JCM 3005 / NI 9100</strain>
    </source>
</reference>
<keyword evidence="2" id="KW-0472">Membrane</keyword>
<keyword evidence="2" id="KW-0812">Transmembrane</keyword>
<feature type="compositionally biased region" description="Basic residues" evidence="1">
    <location>
        <begin position="286"/>
        <end position="297"/>
    </location>
</feature>
<organism evidence="3 4">
    <name type="scientific">Streptosporangium roseum (strain ATCC 12428 / DSM 43021 / JCM 3005 / KCTC 9067 / NCIMB 10171 / NRRL 2505 / NI 9100)</name>
    <dbReference type="NCBI Taxonomy" id="479432"/>
    <lineage>
        <taxon>Bacteria</taxon>
        <taxon>Bacillati</taxon>
        <taxon>Actinomycetota</taxon>
        <taxon>Actinomycetes</taxon>
        <taxon>Streptosporangiales</taxon>
        <taxon>Streptosporangiaceae</taxon>
        <taxon>Streptosporangium</taxon>
    </lineage>
</organism>
<evidence type="ECO:0000313" key="3">
    <source>
        <dbReference type="EMBL" id="ACZ90833.1"/>
    </source>
</evidence>
<feature type="region of interest" description="Disordered" evidence="1">
    <location>
        <begin position="220"/>
        <end position="271"/>
    </location>
</feature>
<proteinExistence type="predicted"/>
<evidence type="ECO:0000313" key="4">
    <source>
        <dbReference type="Proteomes" id="UP000002029"/>
    </source>
</evidence>
<evidence type="ECO:0000256" key="1">
    <source>
        <dbReference type="SAM" id="MobiDB-lite"/>
    </source>
</evidence>
<dbReference type="STRING" id="479432.Sros_8182"/>
<feature type="compositionally biased region" description="Polar residues" evidence="1">
    <location>
        <begin position="504"/>
        <end position="513"/>
    </location>
</feature>
<feature type="region of interest" description="Disordered" evidence="1">
    <location>
        <begin position="397"/>
        <end position="621"/>
    </location>
</feature>
<dbReference type="KEGG" id="sro:Sros_8182"/>
<protein>
    <submittedName>
        <fullName evidence="3">Uncharacterized protein</fullName>
    </submittedName>
</protein>
<keyword evidence="2" id="KW-1133">Transmembrane helix</keyword>
<dbReference type="AlphaFoldDB" id="D2AXA6"/>
<feature type="compositionally biased region" description="Pro residues" evidence="1">
    <location>
        <begin position="355"/>
        <end position="366"/>
    </location>
</feature>
<feature type="compositionally biased region" description="Pro residues" evidence="1">
    <location>
        <begin position="243"/>
        <end position="253"/>
    </location>
</feature>
<gene>
    <name evidence="3" type="ordered locus">Sros_8182</name>
</gene>
<dbReference type="Proteomes" id="UP000002029">
    <property type="component" value="Chromosome"/>
</dbReference>
<feature type="compositionally biased region" description="Low complexity" evidence="1">
    <location>
        <begin position="232"/>
        <end position="242"/>
    </location>
</feature>
<dbReference type="OrthoDB" id="3543253at2"/>
<feature type="compositionally biased region" description="Pro residues" evidence="1">
    <location>
        <begin position="406"/>
        <end position="420"/>
    </location>
</feature>
<accession>D2AXA6</accession>
<dbReference type="EMBL" id="CP001814">
    <property type="protein sequence ID" value="ACZ90833.1"/>
    <property type="molecule type" value="Genomic_DNA"/>
</dbReference>
<dbReference type="eggNOG" id="COG1595">
    <property type="taxonomic scope" value="Bacteria"/>
</dbReference>